<protein>
    <recommendedName>
        <fullName evidence="4">Secreted protein</fullName>
    </recommendedName>
</protein>
<dbReference type="InterPro" id="IPR058512">
    <property type="entry name" value="DUF8199"/>
</dbReference>
<gene>
    <name evidence="2" type="ORF">BXY75_0935</name>
</gene>
<dbReference type="EMBL" id="REFC01000011">
    <property type="protein sequence ID" value="RMA66509.1"/>
    <property type="molecule type" value="Genomic_DNA"/>
</dbReference>
<dbReference type="OrthoDB" id="965878at2"/>
<evidence type="ECO:0000256" key="1">
    <source>
        <dbReference type="SAM" id="SignalP"/>
    </source>
</evidence>
<name>A0A3L9Z4X3_9FLAO</name>
<accession>A0A3L9Z4X3</accession>
<evidence type="ECO:0008006" key="4">
    <source>
        <dbReference type="Google" id="ProtNLM"/>
    </source>
</evidence>
<sequence>MKKVISIFLSVLLLVSSSGIAYAQHFCGDYEMLSEVTLGEKHLSCGMTMTKTPCANGEQIEDPNCCDNQFTQIDTDDNFAKANFDIQFNQHFVAALVSVFVLYETLEQEVEKDTYFEYQPPPLVKDIAVLYETFLI</sequence>
<comment type="caution">
    <text evidence="2">The sequence shown here is derived from an EMBL/GenBank/DDBJ whole genome shotgun (WGS) entry which is preliminary data.</text>
</comment>
<evidence type="ECO:0000313" key="2">
    <source>
        <dbReference type="EMBL" id="RMA66509.1"/>
    </source>
</evidence>
<evidence type="ECO:0000313" key="3">
    <source>
        <dbReference type="Proteomes" id="UP000271339"/>
    </source>
</evidence>
<reference evidence="2 3" key="1">
    <citation type="submission" date="2018-10" db="EMBL/GenBank/DDBJ databases">
        <title>Genomic Encyclopedia of Archaeal and Bacterial Type Strains, Phase II (KMG-II): from individual species to whole genera.</title>
        <authorList>
            <person name="Goeker M."/>
        </authorList>
    </citation>
    <scope>NUCLEOTIDE SEQUENCE [LARGE SCALE GENOMIC DNA]</scope>
    <source>
        <strain evidence="2 3">DSM 23424</strain>
    </source>
</reference>
<organism evidence="2 3">
    <name type="scientific">Ulvibacter antarcticus</name>
    <dbReference type="NCBI Taxonomy" id="442714"/>
    <lineage>
        <taxon>Bacteria</taxon>
        <taxon>Pseudomonadati</taxon>
        <taxon>Bacteroidota</taxon>
        <taxon>Flavobacteriia</taxon>
        <taxon>Flavobacteriales</taxon>
        <taxon>Flavobacteriaceae</taxon>
        <taxon>Ulvibacter</taxon>
    </lineage>
</organism>
<dbReference type="Pfam" id="PF26622">
    <property type="entry name" value="DUF8199"/>
    <property type="match status" value="1"/>
</dbReference>
<feature type="signal peptide" evidence="1">
    <location>
        <begin position="1"/>
        <end position="23"/>
    </location>
</feature>
<dbReference type="NCBIfam" id="NF047658">
    <property type="entry name" value="HYC_CC_PP"/>
    <property type="match status" value="1"/>
</dbReference>
<feature type="chain" id="PRO_5018014183" description="Secreted protein" evidence="1">
    <location>
        <begin position="24"/>
        <end position="136"/>
    </location>
</feature>
<dbReference type="RefSeq" id="WP_121906496.1">
    <property type="nucleotide sequence ID" value="NZ_REFC01000011.1"/>
</dbReference>
<proteinExistence type="predicted"/>
<keyword evidence="1" id="KW-0732">Signal</keyword>
<keyword evidence="3" id="KW-1185">Reference proteome</keyword>
<dbReference type="Proteomes" id="UP000271339">
    <property type="component" value="Unassembled WGS sequence"/>
</dbReference>
<dbReference type="InterPro" id="IPR058060">
    <property type="entry name" value="HYC_CC_PP"/>
</dbReference>
<dbReference type="AlphaFoldDB" id="A0A3L9Z4X3"/>